<sequence length="142" mass="15821">MTLRIVRVHDEATVLEWQQVHNEIVPTAALSVDEVRERATRNVLEVAYDGDVLVGCSTVRPPDADTPAETVIARVLPPYRRRGFGETLYQHCLARTQGKGVETHILASNVDGVRFAEKHGFVEVETYLLPGDTVPFVLMRLG</sequence>
<dbReference type="InterPro" id="IPR000182">
    <property type="entry name" value="GNAT_dom"/>
</dbReference>
<dbReference type="EMBL" id="BAAANF010000033">
    <property type="protein sequence ID" value="GAA1719923.1"/>
    <property type="molecule type" value="Genomic_DNA"/>
</dbReference>
<reference evidence="4 5" key="1">
    <citation type="journal article" date="2019" name="Int. J. Syst. Evol. Microbiol.">
        <title>The Global Catalogue of Microorganisms (GCM) 10K type strain sequencing project: providing services to taxonomists for standard genome sequencing and annotation.</title>
        <authorList>
            <consortium name="The Broad Institute Genomics Platform"/>
            <consortium name="The Broad Institute Genome Sequencing Center for Infectious Disease"/>
            <person name="Wu L."/>
            <person name="Ma J."/>
        </authorList>
    </citation>
    <scope>NUCLEOTIDE SEQUENCE [LARGE SCALE GENOMIC DNA]</scope>
    <source>
        <strain evidence="4 5">JCM 14307</strain>
    </source>
</reference>
<proteinExistence type="predicted"/>
<evidence type="ECO:0000256" key="1">
    <source>
        <dbReference type="ARBA" id="ARBA00022679"/>
    </source>
</evidence>
<dbReference type="SUPFAM" id="SSF55729">
    <property type="entry name" value="Acyl-CoA N-acyltransferases (Nat)"/>
    <property type="match status" value="1"/>
</dbReference>
<protein>
    <recommendedName>
        <fullName evidence="3">N-acetyltransferase domain-containing protein</fullName>
    </recommendedName>
</protein>
<dbReference type="Pfam" id="PF00583">
    <property type="entry name" value="Acetyltransf_1"/>
    <property type="match status" value="1"/>
</dbReference>
<keyword evidence="2" id="KW-0012">Acyltransferase</keyword>
<accession>A0ABN2J861</accession>
<evidence type="ECO:0000259" key="3">
    <source>
        <dbReference type="PROSITE" id="PS51186"/>
    </source>
</evidence>
<dbReference type="PANTHER" id="PTHR43877:SF5">
    <property type="entry name" value="BLL8307 PROTEIN"/>
    <property type="match status" value="1"/>
</dbReference>
<dbReference type="PANTHER" id="PTHR43877">
    <property type="entry name" value="AMINOALKYLPHOSPHONATE N-ACETYLTRANSFERASE-RELATED-RELATED"/>
    <property type="match status" value="1"/>
</dbReference>
<keyword evidence="5" id="KW-1185">Reference proteome</keyword>
<dbReference type="InterPro" id="IPR050832">
    <property type="entry name" value="Bact_Acetyltransf"/>
</dbReference>
<dbReference type="Proteomes" id="UP001500280">
    <property type="component" value="Unassembled WGS sequence"/>
</dbReference>
<dbReference type="InterPro" id="IPR016181">
    <property type="entry name" value="Acyl_CoA_acyltransferase"/>
</dbReference>
<gene>
    <name evidence="4" type="ORF">GCM10009745_81180</name>
</gene>
<dbReference type="PROSITE" id="PS51186">
    <property type="entry name" value="GNAT"/>
    <property type="match status" value="1"/>
</dbReference>
<evidence type="ECO:0000313" key="5">
    <source>
        <dbReference type="Proteomes" id="UP001500280"/>
    </source>
</evidence>
<dbReference type="CDD" id="cd04301">
    <property type="entry name" value="NAT_SF"/>
    <property type="match status" value="1"/>
</dbReference>
<evidence type="ECO:0000256" key="2">
    <source>
        <dbReference type="ARBA" id="ARBA00023315"/>
    </source>
</evidence>
<name>A0ABN2J861_9ACTN</name>
<dbReference type="Gene3D" id="3.40.630.30">
    <property type="match status" value="1"/>
</dbReference>
<keyword evidence="1" id="KW-0808">Transferase</keyword>
<comment type="caution">
    <text evidence="4">The sequence shown here is derived from an EMBL/GenBank/DDBJ whole genome shotgun (WGS) entry which is preliminary data.</text>
</comment>
<feature type="domain" description="N-acetyltransferase" evidence="3">
    <location>
        <begin position="1"/>
        <end position="142"/>
    </location>
</feature>
<organism evidence="4 5">
    <name type="scientific">Kribbella yunnanensis</name>
    <dbReference type="NCBI Taxonomy" id="190194"/>
    <lineage>
        <taxon>Bacteria</taxon>
        <taxon>Bacillati</taxon>
        <taxon>Actinomycetota</taxon>
        <taxon>Actinomycetes</taxon>
        <taxon>Propionibacteriales</taxon>
        <taxon>Kribbellaceae</taxon>
        <taxon>Kribbella</taxon>
    </lineage>
</organism>
<dbReference type="RefSeq" id="WP_344165161.1">
    <property type="nucleotide sequence ID" value="NZ_BAAANF010000033.1"/>
</dbReference>
<evidence type="ECO:0000313" key="4">
    <source>
        <dbReference type="EMBL" id="GAA1719923.1"/>
    </source>
</evidence>